<dbReference type="InterPro" id="IPR003610">
    <property type="entry name" value="CBM5/12"/>
</dbReference>
<dbReference type="PANTHER" id="PTHR34823">
    <property type="entry name" value="GLCNAC-BINDING PROTEIN A"/>
    <property type="match status" value="1"/>
</dbReference>
<protein>
    <recommendedName>
        <fullName evidence="2">Chitin-binding type-3 domain-containing protein</fullName>
    </recommendedName>
</protein>
<dbReference type="InterPro" id="IPR011044">
    <property type="entry name" value="Quino_amine_DH_bsu"/>
</dbReference>
<feature type="chain" id="PRO_5015611774" description="Chitin-binding type-3 domain-containing protein" evidence="1">
    <location>
        <begin position="22"/>
        <end position="1168"/>
    </location>
</feature>
<gene>
    <name evidence="3" type="ORF">DAA48_12270</name>
</gene>
<dbReference type="GO" id="GO:0004553">
    <property type="term" value="F:hydrolase activity, hydrolyzing O-glycosyl compounds"/>
    <property type="evidence" value="ECO:0007669"/>
    <property type="project" value="InterPro"/>
</dbReference>
<comment type="caution">
    <text evidence="3">The sequence shown here is derived from an EMBL/GenBank/DDBJ whole genome shotgun (WGS) entry which is preliminary data.</text>
</comment>
<dbReference type="GO" id="GO:0030246">
    <property type="term" value="F:carbohydrate binding"/>
    <property type="evidence" value="ECO:0007669"/>
    <property type="project" value="InterPro"/>
</dbReference>
<feature type="domain" description="Chitin-binding type-3" evidence="2">
    <location>
        <begin position="1113"/>
        <end position="1164"/>
    </location>
</feature>
<organism evidence="3 4">
    <name type="scientific">Aeromonas veronii</name>
    <dbReference type="NCBI Taxonomy" id="654"/>
    <lineage>
        <taxon>Bacteria</taxon>
        <taxon>Pseudomonadati</taxon>
        <taxon>Pseudomonadota</taxon>
        <taxon>Gammaproteobacteria</taxon>
        <taxon>Aeromonadales</taxon>
        <taxon>Aeromonadaceae</taxon>
        <taxon>Aeromonas</taxon>
    </lineage>
</organism>
<proteinExistence type="predicted"/>
<evidence type="ECO:0000259" key="2">
    <source>
        <dbReference type="SMART" id="SM00495"/>
    </source>
</evidence>
<dbReference type="InterPro" id="IPR051024">
    <property type="entry name" value="GlcNAc_Chitin_IntDeg"/>
</dbReference>
<dbReference type="Gene3D" id="2.60.40.2550">
    <property type="match status" value="1"/>
</dbReference>
<evidence type="ECO:0000256" key="1">
    <source>
        <dbReference type="SAM" id="SignalP"/>
    </source>
</evidence>
<dbReference type="GO" id="GO:0005576">
    <property type="term" value="C:extracellular region"/>
    <property type="evidence" value="ECO:0007669"/>
    <property type="project" value="InterPro"/>
</dbReference>
<dbReference type="EMBL" id="PZKL01000030">
    <property type="protein sequence ID" value="PTH80820.1"/>
    <property type="molecule type" value="Genomic_DNA"/>
</dbReference>
<dbReference type="CDD" id="cd12214">
    <property type="entry name" value="ChiA1_BD"/>
    <property type="match status" value="1"/>
</dbReference>
<accession>A0A2T4N1U9</accession>
<evidence type="ECO:0000313" key="4">
    <source>
        <dbReference type="Proteomes" id="UP000241986"/>
    </source>
</evidence>
<dbReference type="GO" id="GO:0005975">
    <property type="term" value="P:carbohydrate metabolic process"/>
    <property type="evidence" value="ECO:0007669"/>
    <property type="project" value="InterPro"/>
</dbReference>
<reference evidence="3 4" key="1">
    <citation type="submission" date="2018-03" db="EMBL/GenBank/DDBJ databases">
        <title>Aeromonas veronii whole genome sequencing and analysis.</title>
        <authorList>
            <person name="Xie H."/>
            <person name="Liu T."/>
            <person name="Wang K."/>
        </authorList>
    </citation>
    <scope>NUCLEOTIDE SEQUENCE [LARGE SCALE GENOMIC DNA]</scope>
    <source>
        <strain evidence="3 4">XH.VA.1</strain>
    </source>
</reference>
<dbReference type="RefSeq" id="WP_107683503.1">
    <property type="nucleotide sequence ID" value="NZ_CAWQUB010000001.1"/>
</dbReference>
<dbReference type="Proteomes" id="UP000241986">
    <property type="component" value="Unassembled WGS sequence"/>
</dbReference>
<evidence type="ECO:0000313" key="3">
    <source>
        <dbReference type="EMBL" id="PTH80820.1"/>
    </source>
</evidence>
<sequence length="1168" mass="130014">MPRTTKLATLLGLLLSAHVVADEREQAYFKQTYQEHYEQMTARLAALHQSAADEQNVIIKDGKRHLAINGLLYPLTADNHILFDLPKPHFFDETAIRNVFDFFDEEWELTWYDGGVVAVNKRFGNYDYGNGCLLEYFPHGQIQNGERTRVVMESSSCSVNSFATSLQYLDKGEELTADQLGLDASLITAVERYQDRLYVSQNGNPGHVAIIDIPSRQQIGEIRGTATGSATAYNQVSELFVRNNLLYVVSRYSHRVDIFDLADEHRHVTTLGTGRDSGSNSLHRAQAVFANQDYVLVADALSEIKVYRQQDVTPENSLQTPIAGRLAFEGKYSHRLVQLHQVGDYLLAHTAGKNYYIYDLRKLADAIASNIPLAPEQVIADSNLQKIDMDGDLLVVNFKDRIEWHDADTLIANDFQFKNPTFTVREINQQPVAALKDLQLVGSALVTANERGLGFNQLLSKEISFTADEQLPARPLIFDQLMPTAVSYILRNDEPYEVLIDRAQRSVNINSLVKTELLDNDTVRITNYAARELHDINIESRLNGINKWLILGQLDRLPAYAQITLPLSAFGEQGRFNSASRDGVFDLNNLLDNSINLPAQFEHRFSSNSDPFAQKLARLKPSWNVRFATNTSGSWRPINALYAREWLIIATNLAYMVSTEEFKHVWYNFKAVNGYEMFGNGGNSYVPNGIFTAADYDYYYHSLMKRPYLNLGITAMGGGLGSGGITGVDTFNFVSHYYGSWGIIAHEFGHGFDGKSYSHESAFARGSHGWHPLMTGMANYHIRKGDLPYLDDDLNGFHKPENDIYRYNSVSQGARKHRADSHMYYTDHYFMQFSTMPQGWVANGSDFSAGQLAALNNQERLLMGWIPKESEKGNLCRFTFQDGEQYYGYVEQQADGLLCDAGSLIRYRQPDGQFVPLVSAINQFDWLSLHHKGKLDQPVLHQNGRQLCYKNVAGFYGIGFVNDNKQCTQLPNVYQTNGKHWLTSSGWTGLTYLSGDFILPTTGSSSDFTVTDLAAEYLIVNGAIDFSLTLTTANPVTVTATLLQDGNPVATGSALIDGQGSLQLAQSGLAAGSYELLLAGMAEGSKQGFERRFTLALVEQAPGGDSDGGNGSYPAYVAGTAYQSGERVSNAGGDYECKPWPYSGWCGGSTSHYAPGTGSAWSDAWIKL</sequence>
<name>A0A2T4N1U9_AERVE</name>
<feature type="signal peptide" evidence="1">
    <location>
        <begin position="1"/>
        <end position="21"/>
    </location>
</feature>
<keyword evidence="1" id="KW-0732">Signal</keyword>
<dbReference type="AlphaFoldDB" id="A0A2T4N1U9"/>
<dbReference type="PANTHER" id="PTHR34823:SF1">
    <property type="entry name" value="CHITIN-BINDING TYPE-4 DOMAIN-CONTAINING PROTEIN"/>
    <property type="match status" value="1"/>
</dbReference>
<dbReference type="SUPFAM" id="SSF50969">
    <property type="entry name" value="YVTN repeat-like/Quinoprotein amine dehydrogenase"/>
    <property type="match status" value="1"/>
</dbReference>
<dbReference type="SMART" id="SM00495">
    <property type="entry name" value="ChtBD3"/>
    <property type="match status" value="1"/>
</dbReference>